<evidence type="ECO:0000313" key="8">
    <source>
        <dbReference type="EMBL" id="KOO01853.1"/>
    </source>
</evidence>
<dbReference type="PANTHER" id="PTHR33217:SF5">
    <property type="entry name" value="MUTATOR FAMILY TRANSPOSASE"/>
    <property type="match status" value="1"/>
</dbReference>
<comment type="function">
    <text evidence="1 6">Required for the transposition of the insertion element.</text>
</comment>
<name>A0A0M0HJA0_VIBNE</name>
<organism evidence="8 9">
    <name type="scientific">Vibrio nereis</name>
    <dbReference type="NCBI Taxonomy" id="693"/>
    <lineage>
        <taxon>Bacteria</taxon>
        <taxon>Pseudomonadati</taxon>
        <taxon>Pseudomonadota</taxon>
        <taxon>Gammaproteobacteria</taxon>
        <taxon>Vibrionales</taxon>
        <taxon>Vibrionaceae</taxon>
        <taxon>Vibrio</taxon>
    </lineage>
</organism>
<evidence type="ECO:0000256" key="1">
    <source>
        <dbReference type="ARBA" id="ARBA00002190"/>
    </source>
</evidence>
<keyword evidence="3 6" id="KW-0815">Transposition</keyword>
<sequence>MDKKALEAFAREAAKSIKTESDLDDFRKMLTKVTIETALNAELDDHLGYEKHATKPSSNSRNGYSSKSIITDDGEVPIDVPRDRDASFEPKLVRKHQTRFQSMDDKILSLYAKGMTTREIVATFKEMYDADVSPTLISKVTDAVLEQVIEWQSRPLDEVYPIVYLDCIVVKIRQDKQVINKSVYLALGVNMDGQKELLGMWLSENEGAKFWLNVLTELQNRGVKDILIACVDGLKGFPDAINTAFPETQIQLCIVHMVRNSMKYVPWKDYKAVAADLKAIYQSKTEDEALLGLEMFSDKWDAKYPQISRSWTAHWDNLNTLFNYPEDIRRAIYTTNAIESLNSVIRKAIKKRKLFPTDESARKVIFLAIQDASKKWTMPIRNWRQALNRFMIMFEGRLTDYM</sequence>
<keyword evidence="9" id="KW-1185">Reference proteome</keyword>
<dbReference type="GO" id="GO:0003677">
    <property type="term" value="F:DNA binding"/>
    <property type="evidence" value="ECO:0007669"/>
    <property type="project" value="UniProtKB-UniRule"/>
</dbReference>
<accession>A0A0M0HJA0</accession>
<evidence type="ECO:0000256" key="3">
    <source>
        <dbReference type="ARBA" id="ARBA00022578"/>
    </source>
</evidence>
<keyword evidence="4 6" id="KW-0238">DNA-binding</keyword>
<dbReference type="NCBIfam" id="NF033543">
    <property type="entry name" value="transpos_IS256"/>
    <property type="match status" value="1"/>
</dbReference>
<dbReference type="GO" id="GO:0006313">
    <property type="term" value="P:DNA transposition"/>
    <property type="evidence" value="ECO:0007669"/>
    <property type="project" value="UniProtKB-UniRule"/>
</dbReference>
<dbReference type="PROSITE" id="PS01007">
    <property type="entry name" value="TRANSPOSASE_MUTATOR"/>
    <property type="match status" value="1"/>
</dbReference>
<dbReference type="Proteomes" id="UP000037515">
    <property type="component" value="Unassembled WGS sequence"/>
</dbReference>
<evidence type="ECO:0000256" key="2">
    <source>
        <dbReference type="ARBA" id="ARBA00010961"/>
    </source>
</evidence>
<dbReference type="GO" id="GO:0004803">
    <property type="term" value="F:transposase activity"/>
    <property type="evidence" value="ECO:0007669"/>
    <property type="project" value="UniProtKB-UniRule"/>
</dbReference>
<dbReference type="InterPro" id="IPR001207">
    <property type="entry name" value="Transposase_mutator"/>
</dbReference>
<evidence type="ECO:0000256" key="6">
    <source>
        <dbReference type="RuleBase" id="RU365089"/>
    </source>
</evidence>
<gene>
    <name evidence="8" type="ORF">AKJ17_18410</name>
</gene>
<dbReference type="RefSeq" id="WP_053397249.1">
    <property type="nucleotide sequence ID" value="NZ_LHPJ01000034.1"/>
</dbReference>
<dbReference type="Pfam" id="PF00872">
    <property type="entry name" value="Transposase_mut"/>
    <property type="match status" value="1"/>
</dbReference>
<keyword evidence="6" id="KW-0814">Transposable element</keyword>
<feature type="compositionally biased region" description="Low complexity" evidence="7">
    <location>
        <begin position="57"/>
        <end position="68"/>
    </location>
</feature>
<proteinExistence type="inferred from homology"/>
<evidence type="ECO:0000313" key="9">
    <source>
        <dbReference type="Proteomes" id="UP000037515"/>
    </source>
</evidence>
<comment type="similarity">
    <text evidence="2 6">Belongs to the transposase mutator family.</text>
</comment>
<evidence type="ECO:0000256" key="5">
    <source>
        <dbReference type="ARBA" id="ARBA00023172"/>
    </source>
</evidence>
<comment type="caution">
    <text evidence="8">The sequence shown here is derived from an EMBL/GenBank/DDBJ whole genome shotgun (WGS) entry which is preliminary data.</text>
</comment>
<reference evidence="9" key="1">
    <citation type="submission" date="2015-08" db="EMBL/GenBank/DDBJ databases">
        <title>Vibrio galatheae sp. nov., a novel member of the Vibrionaceae family isolated from the Solomon Islands.</title>
        <authorList>
            <person name="Giubergia S."/>
            <person name="Machado H."/>
            <person name="Mateiu R.V."/>
            <person name="Gram L."/>
        </authorList>
    </citation>
    <scope>NUCLEOTIDE SEQUENCE [LARGE SCALE GENOMIC DNA]</scope>
    <source>
        <strain evidence="9">DSM 19584</strain>
    </source>
</reference>
<feature type="region of interest" description="Disordered" evidence="7">
    <location>
        <begin position="50"/>
        <end position="82"/>
    </location>
</feature>
<dbReference type="STRING" id="693.AKJ17_18410"/>
<dbReference type="OrthoDB" id="9793302at2"/>
<dbReference type="PANTHER" id="PTHR33217">
    <property type="entry name" value="TRANSPOSASE FOR INSERTION SEQUENCE ELEMENT IS1081"/>
    <property type="match status" value="1"/>
</dbReference>
<keyword evidence="5 6" id="KW-0233">DNA recombination</keyword>
<dbReference type="EMBL" id="LHPJ01000034">
    <property type="protein sequence ID" value="KOO01853.1"/>
    <property type="molecule type" value="Genomic_DNA"/>
</dbReference>
<protein>
    <recommendedName>
        <fullName evidence="6">Mutator family transposase</fullName>
    </recommendedName>
</protein>
<evidence type="ECO:0000256" key="4">
    <source>
        <dbReference type="ARBA" id="ARBA00023125"/>
    </source>
</evidence>
<evidence type="ECO:0000256" key="7">
    <source>
        <dbReference type="SAM" id="MobiDB-lite"/>
    </source>
</evidence>
<dbReference type="AlphaFoldDB" id="A0A0M0HJA0"/>
<dbReference type="PATRIC" id="fig|693.5.peg.3743"/>